<organism evidence="4 5">
    <name type="scientific">Saccharopolyspora phatthalungensis</name>
    <dbReference type="NCBI Taxonomy" id="664693"/>
    <lineage>
        <taxon>Bacteria</taxon>
        <taxon>Bacillati</taxon>
        <taxon>Actinomycetota</taxon>
        <taxon>Actinomycetes</taxon>
        <taxon>Pseudonocardiales</taxon>
        <taxon>Pseudonocardiaceae</taxon>
        <taxon>Saccharopolyspora</taxon>
    </lineage>
</organism>
<dbReference type="InterPro" id="IPR042099">
    <property type="entry name" value="ANL_N_sf"/>
</dbReference>
<comment type="similarity">
    <text evidence="1">Belongs to the ATP-dependent AMP-binding enzyme family.</text>
</comment>
<keyword evidence="5" id="KW-1185">Reference proteome</keyword>
<dbReference type="EMBL" id="JACHIW010000001">
    <property type="protein sequence ID" value="MBB5153506.1"/>
    <property type="molecule type" value="Genomic_DNA"/>
</dbReference>
<dbReference type="PANTHER" id="PTHR43201:SF5">
    <property type="entry name" value="MEDIUM-CHAIN ACYL-COA LIGASE ACSF2, MITOCHONDRIAL"/>
    <property type="match status" value="1"/>
</dbReference>
<dbReference type="InterPro" id="IPR045851">
    <property type="entry name" value="AMP-bd_C_sf"/>
</dbReference>
<dbReference type="AlphaFoldDB" id="A0A840PYY0"/>
<protein>
    <submittedName>
        <fullName evidence="4">Acyl-CoA synthetase (AMP-forming)/AMP-acid ligase II</fullName>
    </submittedName>
</protein>
<dbReference type="Pfam" id="PF13193">
    <property type="entry name" value="AMP-binding_C"/>
    <property type="match status" value="1"/>
</dbReference>
<evidence type="ECO:0000313" key="4">
    <source>
        <dbReference type="EMBL" id="MBB5153506.1"/>
    </source>
</evidence>
<keyword evidence="2 4" id="KW-0436">Ligase</keyword>
<accession>A0A840PYY0</accession>
<dbReference type="InterPro" id="IPR025110">
    <property type="entry name" value="AMP-bd_C"/>
</dbReference>
<dbReference type="GO" id="GO:0031956">
    <property type="term" value="F:medium-chain fatty acid-CoA ligase activity"/>
    <property type="evidence" value="ECO:0007669"/>
    <property type="project" value="TreeGrafter"/>
</dbReference>
<comment type="caution">
    <text evidence="4">The sequence shown here is derived from an EMBL/GenBank/DDBJ whole genome shotgun (WGS) entry which is preliminary data.</text>
</comment>
<dbReference type="GO" id="GO:0006631">
    <property type="term" value="P:fatty acid metabolic process"/>
    <property type="evidence" value="ECO:0007669"/>
    <property type="project" value="TreeGrafter"/>
</dbReference>
<dbReference type="Gene3D" id="3.30.300.30">
    <property type="match status" value="1"/>
</dbReference>
<evidence type="ECO:0000313" key="5">
    <source>
        <dbReference type="Proteomes" id="UP000584374"/>
    </source>
</evidence>
<evidence type="ECO:0000259" key="3">
    <source>
        <dbReference type="Pfam" id="PF13193"/>
    </source>
</evidence>
<sequence length="156" mass="17114">MGSSWPSSAIGYFRNDEATARSRRGPWWRTGDRGRFSGGALHFTGRLTDSLRHRGENVSAWEVEAIVNTHPAVAESAVVGVPAQEGDEDIKVFVTVTDPGAFDPAMFVAWCGQRLARFQVPRYVAVVDDFPKTPSLRIQKSLLSRATSDSFDARSG</sequence>
<dbReference type="Gene3D" id="3.40.50.12780">
    <property type="entry name" value="N-terminal domain of ligase-like"/>
    <property type="match status" value="1"/>
</dbReference>
<reference evidence="4 5" key="1">
    <citation type="submission" date="2020-08" db="EMBL/GenBank/DDBJ databases">
        <title>Sequencing the genomes of 1000 actinobacteria strains.</title>
        <authorList>
            <person name="Klenk H.-P."/>
        </authorList>
    </citation>
    <scope>NUCLEOTIDE SEQUENCE [LARGE SCALE GENOMIC DNA]</scope>
    <source>
        <strain evidence="4 5">DSM 45584</strain>
    </source>
</reference>
<gene>
    <name evidence="4" type="ORF">BJ970_001040</name>
</gene>
<dbReference type="PANTHER" id="PTHR43201">
    <property type="entry name" value="ACYL-COA SYNTHETASE"/>
    <property type="match status" value="1"/>
</dbReference>
<name>A0A840PYY0_9PSEU</name>
<dbReference type="Proteomes" id="UP000584374">
    <property type="component" value="Unassembled WGS sequence"/>
</dbReference>
<proteinExistence type="inferred from homology"/>
<feature type="domain" description="AMP-binding enzyme C-terminal" evidence="3">
    <location>
        <begin position="62"/>
        <end position="135"/>
    </location>
</feature>
<evidence type="ECO:0000256" key="1">
    <source>
        <dbReference type="ARBA" id="ARBA00006432"/>
    </source>
</evidence>
<dbReference type="RefSeq" id="WP_184724346.1">
    <property type="nucleotide sequence ID" value="NZ_JACHIW010000001.1"/>
</dbReference>
<evidence type="ECO:0000256" key="2">
    <source>
        <dbReference type="ARBA" id="ARBA00022598"/>
    </source>
</evidence>
<dbReference type="SUPFAM" id="SSF56801">
    <property type="entry name" value="Acetyl-CoA synthetase-like"/>
    <property type="match status" value="1"/>
</dbReference>